<dbReference type="InterPro" id="IPR006016">
    <property type="entry name" value="UspA"/>
</dbReference>
<dbReference type="Gene3D" id="3.40.50.620">
    <property type="entry name" value="HUPs"/>
    <property type="match status" value="1"/>
</dbReference>
<dbReference type="PANTHER" id="PTHR46268">
    <property type="entry name" value="STRESS RESPONSE PROTEIN NHAX"/>
    <property type="match status" value="1"/>
</dbReference>
<proteinExistence type="inferred from homology"/>
<dbReference type="InterPro" id="IPR014729">
    <property type="entry name" value="Rossmann-like_a/b/a_fold"/>
</dbReference>
<dbReference type="SUPFAM" id="SSF52402">
    <property type="entry name" value="Adenine nucleotide alpha hydrolases-like"/>
    <property type="match status" value="1"/>
</dbReference>
<name>A0ABY5YGD4_9DEIO</name>
<gene>
    <name evidence="3" type="ORF">N0D28_11425</name>
</gene>
<dbReference type="RefSeq" id="WP_260559642.1">
    <property type="nucleotide sequence ID" value="NZ_BAABEC010000018.1"/>
</dbReference>
<reference evidence="3" key="1">
    <citation type="submission" date="2022-09" db="EMBL/GenBank/DDBJ databases">
        <title>genome sequence of Deinococcus rubellus.</title>
        <authorList>
            <person name="Srinivasan S."/>
        </authorList>
    </citation>
    <scope>NUCLEOTIDE SEQUENCE</scope>
    <source>
        <strain evidence="3">Ant6</strain>
    </source>
</reference>
<evidence type="ECO:0000313" key="3">
    <source>
        <dbReference type="EMBL" id="UWX63354.1"/>
    </source>
</evidence>
<dbReference type="EMBL" id="CP104213">
    <property type="protein sequence ID" value="UWX63354.1"/>
    <property type="molecule type" value="Genomic_DNA"/>
</dbReference>
<dbReference type="PANTHER" id="PTHR46268:SF6">
    <property type="entry name" value="UNIVERSAL STRESS PROTEIN UP12"/>
    <property type="match status" value="1"/>
</dbReference>
<dbReference type="PRINTS" id="PR01438">
    <property type="entry name" value="UNVRSLSTRESS"/>
</dbReference>
<dbReference type="Proteomes" id="UP001060261">
    <property type="component" value="Chromosome"/>
</dbReference>
<evidence type="ECO:0000313" key="4">
    <source>
        <dbReference type="Proteomes" id="UP001060261"/>
    </source>
</evidence>
<dbReference type="InterPro" id="IPR006015">
    <property type="entry name" value="Universal_stress_UspA"/>
</dbReference>
<feature type="domain" description="UspA" evidence="2">
    <location>
        <begin position="20"/>
        <end position="158"/>
    </location>
</feature>
<protein>
    <submittedName>
        <fullName evidence="3">Universal stress protein</fullName>
    </submittedName>
</protein>
<evidence type="ECO:0000256" key="1">
    <source>
        <dbReference type="ARBA" id="ARBA00008791"/>
    </source>
</evidence>
<comment type="similarity">
    <text evidence="1">Belongs to the universal stress protein A family.</text>
</comment>
<dbReference type="Pfam" id="PF00582">
    <property type="entry name" value="Usp"/>
    <property type="match status" value="1"/>
</dbReference>
<dbReference type="CDD" id="cd00293">
    <property type="entry name" value="USP-like"/>
    <property type="match status" value="1"/>
</dbReference>
<sequence length="163" mass="17080">MTNSDASLPASAAARTEAPFARVVIGIDFSSSSAGALELARTRFPGAERLLIHVVDARVAAMPDISGAGLVPMTSSPDLLNTLTQVDRSRLDQLTEVGESQQLVSGDPAAALVEAAQAWNADLVVVGSHNQGAVEHFFVGSVAEQVVKRAQVPVLVVKRGRQR</sequence>
<evidence type="ECO:0000259" key="2">
    <source>
        <dbReference type="Pfam" id="PF00582"/>
    </source>
</evidence>
<accession>A0ABY5YGD4</accession>
<organism evidence="3 4">
    <name type="scientific">Deinococcus rubellus</name>
    <dbReference type="NCBI Taxonomy" id="1889240"/>
    <lineage>
        <taxon>Bacteria</taxon>
        <taxon>Thermotogati</taxon>
        <taxon>Deinococcota</taxon>
        <taxon>Deinococci</taxon>
        <taxon>Deinococcales</taxon>
        <taxon>Deinococcaceae</taxon>
        <taxon>Deinococcus</taxon>
    </lineage>
</organism>
<keyword evidence="4" id="KW-1185">Reference proteome</keyword>